<gene>
    <name evidence="1" type="ORF">ALC62_09651</name>
</gene>
<dbReference type="Proteomes" id="UP000078542">
    <property type="component" value="Unassembled WGS sequence"/>
</dbReference>
<sequence length="86" mass="9681">MPGPCEKCKGKYTHLLCFKMFKISIIIKLTTDTNARIVSAVTIARAAIPDAKVIFIIDILFPSRIDERERAPPSNCTLFFIFHPGQ</sequence>
<dbReference type="AlphaFoldDB" id="A0A151IFB4"/>
<name>A0A151IFB4_9HYME</name>
<accession>A0A151IFB4</accession>
<reference evidence="1 2" key="1">
    <citation type="submission" date="2016-03" db="EMBL/GenBank/DDBJ databases">
        <title>Cyphomyrmex costatus WGS genome.</title>
        <authorList>
            <person name="Nygaard S."/>
            <person name="Hu H."/>
            <person name="Boomsma J."/>
            <person name="Zhang G."/>
        </authorList>
    </citation>
    <scope>NUCLEOTIDE SEQUENCE [LARGE SCALE GENOMIC DNA]</scope>
    <source>
        <strain evidence="1">MS0001</strain>
        <tissue evidence="1">Whole body</tissue>
    </source>
</reference>
<protein>
    <submittedName>
        <fullName evidence="1">Uncharacterized protein</fullName>
    </submittedName>
</protein>
<evidence type="ECO:0000313" key="1">
    <source>
        <dbReference type="EMBL" id="KYM99592.1"/>
    </source>
</evidence>
<dbReference type="EMBL" id="KQ977799">
    <property type="protein sequence ID" value="KYM99592.1"/>
    <property type="molecule type" value="Genomic_DNA"/>
</dbReference>
<proteinExistence type="predicted"/>
<evidence type="ECO:0000313" key="2">
    <source>
        <dbReference type="Proteomes" id="UP000078542"/>
    </source>
</evidence>
<organism evidence="1 2">
    <name type="scientific">Cyphomyrmex costatus</name>
    <dbReference type="NCBI Taxonomy" id="456900"/>
    <lineage>
        <taxon>Eukaryota</taxon>
        <taxon>Metazoa</taxon>
        <taxon>Ecdysozoa</taxon>
        <taxon>Arthropoda</taxon>
        <taxon>Hexapoda</taxon>
        <taxon>Insecta</taxon>
        <taxon>Pterygota</taxon>
        <taxon>Neoptera</taxon>
        <taxon>Endopterygota</taxon>
        <taxon>Hymenoptera</taxon>
        <taxon>Apocrita</taxon>
        <taxon>Aculeata</taxon>
        <taxon>Formicoidea</taxon>
        <taxon>Formicidae</taxon>
        <taxon>Myrmicinae</taxon>
        <taxon>Cyphomyrmex</taxon>
    </lineage>
</organism>
<keyword evidence="2" id="KW-1185">Reference proteome</keyword>